<sequence>MRASPTRVARTKLLQRKFDSVYRADQNRSSCIVLRLSVFVRAVSCHVRTMPPTIHPSSAAGRALSLRDELVALLQQRILVLDGGMGTMIQQRNLEEEDFRGQEFRDHPKSLKGNNDILSISQPHVIYSIHREYLEAGADIIETNTFSSTSIAQADYGMEDLAYRLNKVSAELARRAADDVSTQTGCKRFVAGAVGPTNKTLSVSPSVERPDYRNTTFDELVEAYAEQVKGLLDGGVDVLLVETIFDTANAKAAIFAIDQLFEERYEPRPVFISGTIVDKSGRTLSGQTGEAFVISLSHAQPLGIGLNCALGATEMRPFIEAIGKSTRAFVICYPNAGLPNTFGGYDETPDVTASHLKEFAVDGLVNIVGGCCGTTPEHIRAIAESVRHVKPRVPPTDVYGDYMLLSGLEPFRIGPYTNFVNIGERCNVAGSRKFAKLIMAGNYEEALSIAKAQVEMGAQVLDINMDEGMLDGVAAMTRFCNLISSEPDIAKVPLCIDSSNFAVIEAGLKCCQGKCIVNSISLKEGEEDFLRRARRVRRYGAAVVVMAFDEEGQATETDQKVKICSRAYHLLISQVGFDPNDIIFDPNILTIGTGMEEHSMYAINFIRATRIIKESLPGARVSGGLSNLSFSFRGMEAIREAMHGVFLYHAIKDGMDMGIVNAGNLPVYDDIDKELLLLCENIIWNRDPEATEKLLLYAQNNTKGGKKVVQTDEWRLGSVEERLEYALIKGIEKYVVEDTEEARTHTQRYPRPLRIIEGPLMNGMKTVGDLFGAGKMFLPQVIKSARVMKKAVGHLIPFMEREREQMMSSGSTEDVDPYQGTILLATVKGDVHDIGKNIVGVVLGCNNFRVIDLGVMIPCDRILREAIQNKADIIGLSGLITPSLDEMIHVAKEMERLGLKTPLLIGGATTSKTHTAVKIAPRYSSPVVHVLDASRSVVVCSQLLDGGVREDFFEELQEEYEDIRQDHYDSLKERRFLSLSRAREKGLHIDWLSQPRPVRPQFLGTHVFDTYDLRKLLDFIDWKPFFDVWQLRGKYPNRGYPKIFNDKTVGEEARRVHDDALKLLNQLIDSRGLQARGLVGFWAAQSDGDDIHLYADDVTAPNTTPVATFYGLRQQAEKDSASSEPYLCLSDFVAPRSSGVQDYVGLFAVSVFGAEELSQKFEQQGDDYSSIMVKALADRLAEAFAEELHARVRRDLWGYSGEEDLPASDLHRLRYEGIRPAAGYPSQPDHTEKHTMWKLADIQEKTGIALTESLAMTPAASVSGLYFSNPKSCYFAVGKITKEQVEDYAHRKQMEMSEVERWLGPILGYDTD</sequence>
<dbReference type="Gene3D" id="3.20.20.20">
    <property type="entry name" value="Dihydropteroate synthase-like"/>
    <property type="match status" value="1"/>
</dbReference>
<dbReference type="SUPFAM" id="SSF47644">
    <property type="entry name" value="Methionine synthase domain"/>
    <property type="match status" value="1"/>
</dbReference>
<evidence type="ECO:0000256" key="7">
    <source>
        <dbReference type="ARBA" id="ARBA00022605"/>
    </source>
</evidence>
<dbReference type="Gene3D" id="3.20.20.330">
    <property type="entry name" value="Homocysteine-binding-like domain"/>
    <property type="match status" value="1"/>
</dbReference>
<dbReference type="GO" id="GO:0008270">
    <property type="term" value="F:zinc ion binding"/>
    <property type="evidence" value="ECO:0007669"/>
    <property type="project" value="UniProtKB-UniRule"/>
</dbReference>
<feature type="binding site" evidence="20 22">
    <location>
        <position position="308"/>
    </location>
    <ligand>
        <name>Zn(2+)</name>
        <dbReference type="ChEBI" id="CHEBI:29105"/>
    </ligand>
</feature>
<comment type="similarity">
    <text evidence="4">Belongs to the vitamin-B12 dependent methionine synthase family.</text>
</comment>
<evidence type="ECO:0000256" key="12">
    <source>
        <dbReference type="ARBA" id="ARBA00022737"/>
    </source>
</evidence>
<dbReference type="Pfam" id="PF02310">
    <property type="entry name" value="B12-binding"/>
    <property type="match status" value="1"/>
</dbReference>
<dbReference type="NCBIfam" id="NF007024">
    <property type="entry name" value="PRK09490.1"/>
    <property type="match status" value="1"/>
</dbReference>
<feature type="binding site" evidence="21">
    <location>
        <position position="757"/>
    </location>
    <ligand>
        <name>methylcob(III)alamin</name>
        <dbReference type="ChEBI" id="CHEBI:28115"/>
    </ligand>
</feature>
<dbReference type="FunFam" id="3.20.20.20:FF:000002">
    <property type="entry name" value="Methionine synthase"/>
    <property type="match status" value="1"/>
</dbReference>
<dbReference type="GO" id="GO:0046653">
    <property type="term" value="P:tetrahydrofolate metabolic process"/>
    <property type="evidence" value="ECO:0007669"/>
    <property type="project" value="TreeGrafter"/>
</dbReference>
<dbReference type="CTD" id="4548"/>
<dbReference type="CDD" id="cd02069">
    <property type="entry name" value="methionine_synthase_B12_BD"/>
    <property type="match status" value="1"/>
</dbReference>
<dbReference type="GO" id="GO:0008705">
    <property type="term" value="F:methionine synthase activity"/>
    <property type="evidence" value="ECO:0007669"/>
    <property type="project" value="UniProtKB-UniRule"/>
</dbReference>
<keyword evidence="8 19" id="KW-0846">Cobalamin</keyword>
<keyword evidence="7 19" id="KW-0028">Amino-acid biosynthesis</keyword>
<dbReference type="InterPro" id="IPR050554">
    <property type="entry name" value="Met_Synthase/Corrinoid"/>
</dbReference>
<dbReference type="Pfam" id="PF02574">
    <property type="entry name" value="S-methyl_trans"/>
    <property type="match status" value="1"/>
</dbReference>
<evidence type="ECO:0000313" key="29">
    <source>
        <dbReference type="RefSeq" id="XP_026078041.1"/>
    </source>
</evidence>
<dbReference type="InterPro" id="IPR003726">
    <property type="entry name" value="HCY_dom"/>
</dbReference>
<dbReference type="CDD" id="cd00740">
    <property type="entry name" value="MeTr"/>
    <property type="match status" value="1"/>
</dbReference>
<protein>
    <recommendedName>
        <fullName evidence="5 19">Methionine synthase</fullName>
        <ecNumber evidence="5 19">2.1.1.13</ecNumber>
    </recommendedName>
    <alternativeName>
        <fullName evidence="19">5-methyltetrahydrofolate--homocysteine methyltransferase</fullName>
    </alternativeName>
</protein>
<keyword evidence="15 19" id="KW-0170">Cobalt</keyword>
<evidence type="ECO:0000259" key="24">
    <source>
        <dbReference type="PROSITE" id="PS50972"/>
    </source>
</evidence>
<dbReference type="GO" id="GO:0050667">
    <property type="term" value="P:homocysteine metabolic process"/>
    <property type="evidence" value="ECO:0007669"/>
    <property type="project" value="TreeGrafter"/>
</dbReference>
<dbReference type="Pfam" id="PF02607">
    <property type="entry name" value="B12-binding_2"/>
    <property type="match status" value="1"/>
</dbReference>
<feature type="binding site" evidence="21">
    <location>
        <position position="881"/>
    </location>
    <ligand>
        <name>methylcob(III)alamin</name>
        <dbReference type="ChEBI" id="CHEBI:28115"/>
    </ligand>
</feature>
<dbReference type="Pfam" id="PF02965">
    <property type="entry name" value="Met_synt_B12"/>
    <property type="match status" value="1"/>
</dbReference>
<dbReference type="Pfam" id="PF00809">
    <property type="entry name" value="Pterin_bind"/>
    <property type="match status" value="1"/>
</dbReference>
<dbReference type="SUPFAM" id="SSF56507">
    <property type="entry name" value="Methionine synthase activation domain-like"/>
    <property type="match status" value="1"/>
</dbReference>
<keyword evidence="6 19" id="KW-0489">Methyltransferase</keyword>
<gene>
    <name evidence="29" type="primary">mtr</name>
</gene>
<dbReference type="InterPro" id="IPR011822">
    <property type="entry name" value="MetH"/>
</dbReference>
<dbReference type="GO" id="GO:0005829">
    <property type="term" value="C:cytosol"/>
    <property type="evidence" value="ECO:0007669"/>
    <property type="project" value="TreeGrafter"/>
</dbReference>
<dbReference type="PANTHER" id="PTHR45833:SF1">
    <property type="entry name" value="METHIONINE SYNTHASE"/>
    <property type="match status" value="1"/>
</dbReference>
<keyword evidence="19" id="KW-0963">Cytoplasm</keyword>
<dbReference type="PROSITE" id="PS50970">
    <property type="entry name" value="HCY"/>
    <property type="match status" value="1"/>
</dbReference>
<comment type="cofactor">
    <cofactor evidence="1 19 22">
        <name>Zn(2+)</name>
        <dbReference type="ChEBI" id="CHEBI:29105"/>
    </cofactor>
</comment>
<feature type="domain" description="Hcy-binding" evidence="23">
    <location>
        <begin position="67"/>
        <end position="386"/>
    </location>
</feature>
<evidence type="ECO:0000256" key="22">
    <source>
        <dbReference type="PROSITE-ProRule" id="PRU00333"/>
    </source>
</evidence>
<keyword evidence="28" id="KW-1185">Reference proteome</keyword>
<dbReference type="SUPFAM" id="SSF51717">
    <property type="entry name" value="Dihydropteroate synthetase-like"/>
    <property type="match status" value="1"/>
</dbReference>
<dbReference type="InterPro" id="IPR004223">
    <property type="entry name" value="VitB12-dep_Met_synth_activ_dom"/>
</dbReference>
<dbReference type="FunFam" id="3.20.20.330:FF:000001">
    <property type="entry name" value="Methionine synthase"/>
    <property type="match status" value="1"/>
</dbReference>
<comment type="domain">
    <text evidence="19">Modular enzyme with four functionally distinct domains. The isolated Hcy-binding domain catalyzes methyl transfer from free methylcobalamin to homocysteine. The Hcy-binding domain in association with the pterin-binding domain catalyzes the methylation of cob(I)alamin by methyltetrahydrofolate and the methylation of homocysteine. The B12-binding domain binds the cofactor. The AdoMet activation domain binds S-adenosyl-L-methionine. Under aerobic conditions cob(I)alamin can be converted to inactive cob(II)alamin. Reductive methylation by S-adenosyl-L-methionine and flavodoxin regenerates methylcobalamin.</text>
</comment>
<evidence type="ECO:0000256" key="8">
    <source>
        <dbReference type="ARBA" id="ARBA00022628"/>
    </source>
</evidence>
<feature type="domain" description="B12-binding N-terminal" evidence="27">
    <location>
        <begin position="710"/>
        <end position="807"/>
    </location>
</feature>
<dbReference type="EC" id="2.1.1.13" evidence="5 19"/>
<feature type="binding site" evidence="20 22">
    <location>
        <position position="371"/>
    </location>
    <ligand>
        <name>Zn(2+)</name>
        <dbReference type="ChEBI" id="CHEBI:29105"/>
    </ligand>
</feature>
<dbReference type="InterPro" id="IPR000489">
    <property type="entry name" value="Pterin-binding_dom"/>
</dbReference>
<evidence type="ECO:0000256" key="3">
    <source>
        <dbReference type="ARBA" id="ARBA00005178"/>
    </source>
</evidence>
<accession>A0A6P6L3E2</accession>
<keyword evidence="11 19" id="KW-0479">Metal-binding</keyword>
<dbReference type="Proteomes" id="UP000515129">
    <property type="component" value="Chromosome 37"/>
</dbReference>
<evidence type="ECO:0000256" key="14">
    <source>
        <dbReference type="ARBA" id="ARBA00023167"/>
    </source>
</evidence>
<dbReference type="Gene3D" id="1.10.288.10">
    <property type="entry name" value="Cobalamin-dependent Methionine Synthase, domain 2"/>
    <property type="match status" value="1"/>
</dbReference>
<feature type="binding site" evidence="21">
    <location>
        <position position="877"/>
    </location>
    <ligand>
        <name>methylcob(III)alamin</name>
        <dbReference type="ChEBI" id="CHEBI:28115"/>
    </ligand>
</feature>
<dbReference type="Gene3D" id="3.10.196.10">
    <property type="entry name" value="Vitamin B12-dependent methionine synthase, activation domain"/>
    <property type="match status" value="1"/>
</dbReference>
<dbReference type="Gene3D" id="1.10.1240.10">
    <property type="entry name" value="Methionine synthase domain"/>
    <property type="match status" value="1"/>
</dbReference>
<evidence type="ECO:0000256" key="20">
    <source>
        <dbReference type="PIRSR" id="PIRSR000381-1"/>
    </source>
</evidence>
<evidence type="ECO:0000259" key="25">
    <source>
        <dbReference type="PROSITE" id="PS50974"/>
    </source>
</evidence>
<evidence type="ECO:0000256" key="9">
    <source>
        <dbReference type="ARBA" id="ARBA00022679"/>
    </source>
</evidence>
<dbReference type="NCBIfam" id="TIGR02082">
    <property type="entry name" value="metH"/>
    <property type="match status" value="1"/>
</dbReference>
<dbReference type="SMART" id="SM01018">
    <property type="entry name" value="B12-binding_2"/>
    <property type="match status" value="1"/>
</dbReference>
<comment type="subunit">
    <text evidence="18">Monomer. Dimer. Forms a multiprotein complex with MMACHC, MMADHC and MTRR.</text>
</comment>
<evidence type="ECO:0000256" key="6">
    <source>
        <dbReference type="ARBA" id="ARBA00022603"/>
    </source>
</evidence>
<dbReference type="InterPro" id="IPR037010">
    <property type="entry name" value="VitB12-dep_Met_synth_activ_sf"/>
</dbReference>
<dbReference type="InterPro" id="IPR011005">
    <property type="entry name" value="Dihydropteroate_synth-like_sf"/>
</dbReference>
<feature type="binding site" evidence="21">
    <location>
        <position position="1219"/>
    </location>
    <ligand>
        <name>S-adenosyl-L-methionine</name>
        <dbReference type="ChEBI" id="CHEBI:59789"/>
    </ligand>
</feature>
<evidence type="ECO:0000256" key="18">
    <source>
        <dbReference type="ARBA" id="ARBA00064177"/>
    </source>
</evidence>
<dbReference type="FunFam" id="3.40.50.280:FF:000001">
    <property type="entry name" value="Methionine synthase"/>
    <property type="match status" value="1"/>
</dbReference>
<evidence type="ECO:0000256" key="17">
    <source>
        <dbReference type="ARBA" id="ARBA00059908"/>
    </source>
</evidence>
<evidence type="ECO:0000256" key="21">
    <source>
        <dbReference type="PIRSR" id="PIRSR000381-2"/>
    </source>
</evidence>
<dbReference type="KEGG" id="caua:113055878"/>
<feature type="domain" description="Pterin-binding" evidence="24">
    <location>
        <begin position="419"/>
        <end position="679"/>
    </location>
</feature>
<evidence type="ECO:0000256" key="4">
    <source>
        <dbReference type="ARBA" id="ARBA00010398"/>
    </source>
</evidence>
<keyword evidence="12" id="KW-0677">Repeat</keyword>
<dbReference type="GeneID" id="113055878"/>
<feature type="domain" description="AdoMet activation" evidence="25">
    <location>
        <begin position="970"/>
        <end position="1312"/>
    </location>
</feature>
<evidence type="ECO:0000256" key="2">
    <source>
        <dbReference type="ARBA" id="ARBA00001956"/>
    </source>
</evidence>
<comment type="subcellular location">
    <subcellularLocation>
        <location evidence="19">Cytoplasm</location>
    </subcellularLocation>
</comment>
<comment type="cofactor">
    <cofactor evidence="2 19 20">
        <name>methylcob(III)alamin</name>
        <dbReference type="ChEBI" id="CHEBI:28115"/>
    </cofactor>
</comment>
<dbReference type="PROSITE" id="PS50974">
    <property type="entry name" value="ADOMET_ACTIVATION"/>
    <property type="match status" value="1"/>
</dbReference>
<comment type="pathway">
    <text evidence="3 19">Amino-acid biosynthesis; L-methionine biosynthesis via de novo pathway; L-methionine from L-homocysteine (MetH route): step 1/1.</text>
</comment>
<dbReference type="InterPro" id="IPR003759">
    <property type="entry name" value="Cbl-bd_cap"/>
</dbReference>
<feature type="domain" description="B12-binding" evidence="26">
    <location>
        <begin position="819"/>
        <end position="954"/>
    </location>
</feature>
<evidence type="ECO:0000256" key="10">
    <source>
        <dbReference type="ARBA" id="ARBA00022691"/>
    </source>
</evidence>
<evidence type="ECO:0000259" key="27">
    <source>
        <dbReference type="PROSITE" id="PS51337"/>
    </source>
</evidence>
<feature type="binding site" evidence="21">
    <location>
        <begin position="829"/>
        <end position="833"/>
    </location>
    <ligand>
        <name>methylcob(III)alamin</name>
        <dbReference type="ChEBI" id="CHEBI:28115"/>
    </ligand>
</feature>
<evidence type="ECO:0000256" key="16">
    <source>
        <dbReference type="ARBA" id="ARBA00052545"/>
    </source>
</evidence>
<evidence type="ECO:0000259" key="26">
    <source>
        <dbReference type="PROSITE" id="PS51332"/>
    </source>
</evidence>
<proteinExistence type="inferred from homology"/>
<dbReference type="PANTHER" id="PTHR45833">
    <property type="entry name" value="METHIONINE SYNTHASE"/>
    <property type="match status" value="1"/>
</dbReference>
<reference evidence="29" key="1">
    <citation type="submission" date="2025-08" db="UniProtKB">
        <authorList>
            <consortium name="RefSeq"/>
        </authorList>
    </citation>
    <scope>IDENTIFICATION</scope>
    <source>
        <strain evidence="29">Wakin</strain>
        <tissue evidence="29">Muscle</tissue>
    </source>
</reference>
<dbReference type="FunFam" id="1.10.1240.10:FF:000001">
    <property type="entry name" value="Methionine synthase"/>
    <property type="match status" value="1"/>
</dbReference>
<dbReference type="InterPro" id="IPR036589">
    <property type="entry name" value="HCY_dom_sf"/>
</dbReference>
<dbReference type="PROSITE" id="PS51337">
    <property type="entry name" value="B12_BINDING_NTER"/>
    <property type="match status" value="1"/>
</dbReference>
<dbReference type="InterPro" id="IPR036594">
    <property type="entry name" value="Meth_synthase_dom"/>
</dbReference>
<feature type="binding site" evidence="21">
    <location>
        <position position="933"/>
    </location>
    <ligand>
        <name>methylcob(III)alamin</name>
        <dbReference type="ChEBI" id="CHEBI:28115"/>
    </ligand>
</feature>
<dbReference type="PIRSF" id="PIRSF000381">
    <property type="entry name" value="MetH"/>
    <property type="match status" value="1"/>
</dbReference>
<keyword evidence="14 19" id="KW-0486">Methionine biosynthesis</keyword>
<evidence type="ECO:0000256" key="1">
    <source>
        <dbReference type="ARBA" id="ARBA00001947"/>
    </source>
</evidence>
<dbReference type="GO" id="GO:0031419">
    <property type="term" value="F:cobalamin binding"/>
    <property type="evidence" value="ECO:0007669"/>
    <property type="project" value="UniProtKB-UniRule"/>
</dbReference>
<dbReference type="GO" id="GO:0032259">
    <property type="term" value="P:methylation"/>
    <property type="evidence" value="ECO:0007669"/>
    <property type="project" value="UniProtKB-KW"/>
</dbReference>
<evidence type="ECO:0000259" key="23">
    <source>
        <dbReference type="PROSITE" id="PS50970"/>
    </source>
</evidence>
<dbReference type="RefSeq" id="XP_026078041.1">
    <property type="nucleotide sequence ID" value="XM_026222256.1"/>
</dbReference>
<dbReference type="PROSITE" id="PS50972">
    <property type="entry name" value="PTERIN_BINDING"/>
    <property type="match status" value="1"/>
</dbReference>
<evidence type="ECO:0000256" key="11">
    <source>
        <dbReference type="ARBA" id="ARBA00022723"/>
    </source>
</evidence>
<evidence type="ECO:0000256" key="19">
    <source>
        <dbReference type="PIRNR" id="PIRNR000381"/>
    </source>
</evidence>
<dbReference type="OrthoDB" id="261426at2759"/>
<keyword evidence="10 19" id="KW-0949">S-adenosyl-L-methionine</keyword>
<dbReference type="InterPro" id="IPR006158">
    <property type="entry name" value="Cobalamin-bd"/>
</dbReference>
<feature type="binding site" evidence="21">
    <location>
        <position position="1021"/>
    </location>
    <ligand>
        <name>S-adenosyl-L-methionine</name>
        <dbReference type="ChEBI" id="CHEBI:59789"/>
    </ligand>
</feature>
<dbReference type="SUPFAM" id="SSF82282">
    <property type="entry name" value="Homocysteine S-methyltransferase"/>
    <property type="match status" value="1"/>
</dbReference>
<comment type="function">
    <text evidence="17 19">Catalyzes the transfer of a methyl group from methylcob(III)alamin (MeCbl) to homocysteine, yielding enzyme-bound cob(I)alamin and methionine in the cytosol. MeCbl is an active form of cobalamin (vitamin B12) used as a cofactor for methionine biosynthesis. Cob(I)alamin form is regenerated to MeCbl by a transfer of a methyl group from 5-methyltetrahydrofolate. The processing of cobalamin in the cytosol occurs in a multiprotein complex composed of at least MMACHC, MMADHC, MTRR (methionine synthase reductase) and MTR which may contribute to shuttle safely and efficiently cobalamin towards MTR in order to produce methionine.</text>
</comment>
<dbReference type="InterPro" id="IPR036724">
    <property type="entry name" value="Cobalamin-bd_sf"/>
</dbReference>
<organism evidence="28 29">
    <name type="scientific">Carassius auratus</name>
    <name type="common">Goldfish</name>
    <dbReference type="NCBI Taxonomy" id="7957"/>
    <lineage>
        <taxon>Eukaryota</taxon>
        <taxon>Metazoa</taxon>
        <taxon>Chordata</taxon>
        <taxon>Craniata</taxon>
        <taxon>Vertebrata</taxon>
        <taxon>Euteleostomi</taxon>
        <taxon>Actinopterygii</taxon>
        <taxon>Neopterygii</taxon>
        <taxon>Teleostei</taxon>
        <taxon>Ostariophysi</taxon>
        <taxon>Cypriniformes</taxon>
        <taxon>Cyprinidae</taxon>
        <taxon>Cyprininae</taxon>
        <taxon>Carassius</taxon>
    </lineage>
</organism>
<feature type="binding site" evidence="20 22">
    <location>
        <position position="372"/>
    </location>
    <ligand>
        <name>Zn(2+)</name>
        <dbReference type="ChEBI" id="CHEBI:29105"/>
    </ligand>
</feature>
<dbReference type="UniPathway" id="UPA00051">
    <property type="reaction ID" value="UER00081"/>
</dbReference>
<evidence type="ECO:0000256" key="13">
    <source>
        <dbReference type="ARBA" id="ARBA00022833"/>
    </source>
</evidence>
<feature type="binding site" description="axial binding residue" evidence="20">
    <location>
        <position position="832"/>
    </location>
    <ligand>
        <name>methylcob(III)alamin</name>
        <dbReference type="ChEBI" id="CHEBI:28115"/>
    </ligand>
    <ligandPart>
        <name>Co</name>
        <dbReference type="ChEBI" id="CHEBI:27638"/>
    </ligandPart>
</feature>
<dbReference type="Gene3D" id="3.40.50.280">
    <property type="entry name" value="Cobalamin-binding domain"/>
    <property type="match status" value="1"/>
</dbReference>
<dbReference type="SUPFAM" id="SSF52242">
    <property type="entry name" value="Cobalamin (vitamin B12)-binding domain"/>
    <property type="match status" value="1"/>
</dbReference>
<keyword evidence="9 19" id="KW-0808">Transferase</keyword>
<dbReference type="InterPro" id="IPR033706">
    <property type="entry name" value="Met_synthase_B12-bd"/>
</dbReference>
<dbReference type="PROSITE" id="PS51332">
    <property type="entry name" value="B12_BINDING"/>
    <property type="match status" value="1"/>
</dbReference>
<keyword evidence="13 19" id="KW-0862">Zinc</keyword>
<evidence type="ECO:0000256" key="5">
    <source>
        <dbReference type="ARBA" id="ARBA00012032"/>
    </source>
</evidence>
<evidence type="ECO:0000256" key="15">
    <source>
        <dbReference type="ARBA" id="ARBA00023285"/>
    </source>
</evidence>
<feature type="binding site" evidence="21">
    <location>
        <begin position="1274"/>
        <end position="1275"/>
    </location>
    <ligand>
        <name>S-adenosyl-L-methionine</name>
        <dbReference type="ChEBI" id="CHEBI:59789"/>
    </ligand>
</feature>
<name>A0A6P6L3E2_CARAU</name>
<evidence type="ECO:0000313" key="28">
    <source>
        <dbReference type="Proteomes" id="UP000515129"/>
    </source>
</evidence>
<comment type="catalytic activity">
    <reaction evidence="16">
        <text>(6S)-5-methyl-5,6,7,8-tetrahydrofolate + L-homocysteine = (6S)-5,6,7,8-tetrahydrofolate + L-methionine</text>
        <dbReference type="Rhea" id="RHEA:11172"/>
        <dbReference type="ChEBI" id="CHEBI:18608"/>
        <dbReference type="ChEBI" id="CHEBI:57453"/>
        <dbReference type="ChEBI" id="CHEBI:57844"/>
        <dbReference type="ChEBI" id="CHEBI:58199"/>
        <dbReference type="EC" id="2.1.1.13"/>
    </reaction>
    <physiologicalReaction direction="left-to-right" evidence="16">
        <dbReference type="Rhea" id="RHEA:11173"/>
    </physiologicalReaction>
</comment>